<keyword evidence="4" id="KW-1185">Reference proteome</keyword>
<evidence type="ECO:0000259" key="2">
    <source>
        <dbReference type="PROSITE" id="PS50835"/>
    </source>
</evidence>
<evidence type="ECO:0000256" key="1">
    <source>
        <dbReference type="ARBA" id="ARBA00023157"/>
    </source>
</evidence>
<proteinExistence type="predicted"/>
<organism evidence="3 4">
    <name type="scientific">Staurois parvus</name>
    <dbReference type="NCBI Taxonomy" id="386267"/>
    <lineage>
        <taxon>Eukaryota</taxon>
        <taxon>Metazoa</taxon>
        <taxon>Chordata</taxon>
        <taxon>Craniata</taxon>
        <taxon>Vertebrata</taxon>
        <taxon>Euteleostomi</taxon>
        <taxon>Amphibia</taxon>
        <taxon>Batrachia</taxon>
        <taxon>Anura</taxon>
        <taxon>Neobatrachia</taxon>
        <taxon>Ranoidea</taxon>
        <taxon>Ranidae</taxon>
        <taxon>Staurois</taxon>
    </lineage>
</organism>
<feature type="domain" description="Ig-like" evidence="2">
    <location>
        <begin position="151"/>
        <end position="178"/>
    </location>
</feature>
<dbReference type="PROSITE" id="PS50835">
    <property type="entry name" value="IG_LIKE"/>
    <property type="match status" value="2"/>
</dbReference>
<dbReference type="InterPro" id="IPR047012">
    <property type="entry name" value="ICAM_VCAM"/>
</dbReference>
<dbReference type="EMBL" id="CATNWA010015465">
    <property type="protein sequence ID" value="CAI9583646.1"/>
    <property type="molecule type" value="Genomic_DNA"/>
</dbReference>
<dbReference type="Proteomes" id="UP001162483">
    <property type="component" value="Unassembled WGS sequence"/>
</dbReference>
<gene>
    <name evidence="3" type="ORF">SPARVUS_LOCUS9849993</name>
</gene>
<dbReference type="InterPro" id="IPR013783">
    <property type="entry name" value="Ig-like_fold"/>
</dbReference>
<reference evidence="3" key="1">
    <citation type="submission" date="2023-05" db="EMBL/GenBank/DDBJ databases">
        <authorList>
            <person name="Stuckert A."/>
        </authorList>
    </citation>
    <scope>NUCLEOTIDE SEQUENCE</scope>
</reference>
<name>A0ABN9EFJ2_9NEOB</name>
<sequence length="178" mass="19907">NIQEGDRWVSTEVLVNDWEKSNISCISDDKEELLKSTVTVAAYALPSKVTIDLEEELEEGQRHEVTCTVFDVAPLANLQISVIRGGKVIRTQTFVEDTMTGKQTLSESFYFEASRRDNFQDFYCQATLELGTVEDNMVQSEKISVKTFARPEFPAISIKPATTVKEGESVTLTCHSEG</sequence>
<evidence type="ECO:0000313" key="4">
    <source>
        <dbReference type="Proteomes" id="UP001162483"/>
    </source>
</evidence>
<dbReference type="Gene3D" id="2.60.40.10">
    <property type="entry name" value="Immunoglobulins"/>
    <property type="match status" value="1"/>
</dbReference>
<comment type="caution">
    <text evidence="3">The sequence shown here is derived from an EMBL/GenBank/DDBJ whole genome shotgun (WGS) entry which is preliminary data.</text>
</comment>
<dbReference type="InterPro" id="IPR007110">
    <property type="entry name" value="Ig-like_dom"/>
</dbReference>
<feature type="domain" description="Ig-like" evidence="2">
    <location>
        <begin position="46"/>
        <end position="144"/>
    </location>
</feature>
<dbReference type="SUPFAM" id="SSF48726">
    <property type="entry name" value="Immunoglobulin"/>
    <property type="match status" value="1"/>
</dbReference>
<keyword evidence="1" id="KW-1015">Disulfide bond</keyword>
<protein>
    <recommendedName>
        <fullName evidence="2">Ig-like domain-containing protein</fullName>
    </recommendedName>
</protein>
<dbReference type="InterPro" id="IPR036179">
    <property type="entry name" value="Ig-like_dom_sf"/>
</dbReference>
<feature type="non-terminal residue" evidence="3">
    <location>
        <position position="178"/>
    </location>
</feature>
<accession>A0ABN9EFJ2</accession>
<feature type="non-terminal residue" evidence="3">
    <location>
        <position position="1"/>
    </location>
</feature>
<dbReference type="PANTHER" id="PTHR13771:SF9">
    <property type="entry name" value="INTERCELLULAR ADHESION MOLECULE 5"/>
    <property type="match status" value="1"/>
</dbReference>
<dbReference type="Pfam" id="PF08205">
    <property type="entry name" value="C2-set_2"/>
    <property type="match status" value="1"/>
</dbReference>
<evidence type="ECO:0000313" key="3">
    <source>
        <dbReference type="EMBL" id="CAI9583646.1"/>
    </source>
</evidence>
<dbReference type="InterPro" id="IPR013162">
    <property type="entry name" value="CD80_C2-set"/>
</dbReference>
<dbReference type="PANTHER" id="PTHR13771">
    <property type="entry name" value="INTERCELLULAR ADHESION MOLECULE"/>
    <property type="match status" value="1"/>
</dbReference>